<dbReference type="Proteomes" id="UP000001400">
    <property type="component" value="Chromosome"/>
</dbReference>
<reference evidence="4" key="1">
    <citation type="submission" date="2010-02" db="EMBL/GenBank/DDBJ databases">
        <title>Complete sequence of Aciduliprofundum boonei T469.</title>
        <authorList>
            <consortium name="US DOE Joint Genome Institute"/>
            <person name="Lucas S."/>
            <person name="Copeland A."/>
            <person name="Lapidus A."/>
            <person name="Cheng J.-F."/>
            <person name="Bruce D."/>
            <person name="Goodwin L."/>
            <person name="Pitluck S."/>
            <person name="Saunders E."/>
            <person name="Detter J.C."/>
            <person name="Han C."/>
            <person name="Tapia R."/>
            <person name="Land M."/>
            <person name="Hauser L."/>
            <person name="Kyrpides N."/>
            <person name="Mikhailova N."/>
            <person name="Flores G."/>
            <person name="Reysenbach A.-L."/>
            <person name="Woyke T."/>
        </authorList>
    </citation>
    <scope>NUCLEOTIDE SEQUENCE</scope>
    <source>
        <strain evidence="4">T469</strain>
    </source>
</reference>
<dbReference type="HOGENOM" id="CLU_094838_0_0_2"/>
<dbReference type="InterPro" id="IPR014774">
    <property type="entry name" value="KaiC-like_dom"/>
</dbReference>
<dbReference type="KEGG" id="abi:Aboo_1319"/>
<evidence type="ECO:0000256" key="1">
    <source>
        <dbReference type="ARBA" id="ARBA00022741"/>
    </source>
</evidence>
<dbReference type="EMBL" id="CP001941">
    <property type="protein sequence ID" value="ADD09127.1"/>
    <property type="molecule type" value="Genomic_DNA"/>
</dbReference>
<evidence type="ECO:0000256" key="2">
    <source>
        <dbReference type="ARBA" id="ARBA00022840"/>
    </source>
</evidence>
<evidence type="ECO:0000313" key="4">
    <source>
        <dbReference type="EMBL" id="ADD09127.1"/>
    </source>
</evidence>
<name>B5IAZ0_ACIB4</name>
<protein>
    <submittedName>
        <fullName evidence="4">AAA ATPase</fullName>
    </submittedName>
</protein>
<dbReference type="eggNOG" id="arCOG04148">
    <property type="taxonomic scope" value="Archaea"/>
</dbReference>
<dbReference type="GO" id="GO:0005524">
    <property type="term" value="F:ATP binding"/>
    <property type="evidence" value="ECO:0007669"/>
    <property type="project" value="UniProtKB-KW"/>
</dbReference>
<organism evidence="4 5">
    <name type="scientific">Aciduliprofundum boonei (strain DSM 19572 / T469)</name>
    <dbReference type="NCBI Taxonomy" id="439481"/>
    <lineage>
        <taxon>Archaea</taxon>
        <taxon>Methanobacteriati</taxon>
        <taxon>Thermoplasmatota</taxon>
        <taxon>DHVE2 group</taxon>
        <taxon>Candidatus Aciduliprofundum</taxon>
    </lineage>
</organism>
<dbReference type="OrthoDB" id="63735at2157"/>
<dbReference type="NCBIfam" id="NF006320">
    <property type="entry name" value="PRK08533.1"/>
    <property type="match status" value="1"/>
</dbReference>
<keyword evidence="5" id="KW-1185">Reference proteome</keyword>
<accession>B5IAZ0</accession>
<dbReference type="Gene3D" id="3.40.50.300">
    <property type="entry name" value="P-loop containing nucleotide triphosphate hydrolases"/>
    <property type="match status" value="1"/>
</dbReference>
<dbReference type="InterPro" id="IPR027417">
    <property type="entry name" value="P-loop_NTPase"/>
</dbReference>
<feature type="domain" description="AAA+ ATPase" evidence="3">
    <location>
        <begin position="21"/>
        <end position="182"/>
    </location>
</feature>
<sequence length="229" mass="25682">MYRIKIERDELHSRLGGGFPEGSLVLIEGENGSGKSALTQRFAYGFLMNGHTVTIISTELTVRDFIKQMYSLNYPIASFLLHNRLVFVPVYPIIGNMRNRKDFLGRLMSSPSLFKTDIIIIDTLSSLVKASLNVESRSVQLLSFFKRLMALDRTIILNVEKGVMKEEILAPFRAAANVYLETSINKIGGMVNRIAFVRRYANAQGRVENTIAFRVEAGTGIILEIMAIS</sequence>
<dbReference type="InterPro" id="IPR003593">
    <property type="entry name" value="AAA+_ATPase"/>
</dbReference>
<dbReference type="AlphaFoldDB" id="B5IAZ0"/>
<dbReference type="PANTHER" id="PTHR43637">
    <property type="entry name" value="UPF0273 PROTEIN TM_0370"/>
    <property type="match status" value="1"/>
</dbReference>
<dbReference type="SMART" id="SM00382">
    <property type="entry name" value="AAA"/>
    <property type="match status" value="1"/>
</dbReference>
<dbReference type="SUPFAM" id="SSF52540">
    <property type="entry name" value="P-loop containing nucleoside triphosphate hydrolases"/>
    <property type="match status" value="1"/>
</dbReference>
<dbReference type="PANTHER" id="PTHR43637:SF3">
    <property type="entry name" value="FLAGELLA-RELATED PROTEIN H-RELATED"/>
    <property type="match status" value="1"/>
</dbReference>
<gene>
    <name evidence="4" type="ordered locus">Aboo_1319</name>
</gene>
<dbReference type="GeneID" id="8828281"/>
<evidence type="ECO:0000259" key="3">
    <source>
        <dbReference type="SMART" id="SM00382"/>
    </source>
</evidence>
<dbReference type="STRING" id="439481.Aboo_1319"/>
<keyword evidence="1" id="KW-0547">Nucleotide-binding</keyword>
<dbReference type="Pfam" id="PF06745">
    <property type="entry name" value="ATPase"/>
    <property type="match status" value="1"/>
</dbReference>
<keyword evidence="2" id="KW-0067">ATP-binding</keyword>
<proteinExistence type="predicted"/>
<evidence type="ECO:0000313" key="5">
    <source>
        <dbReference type="Proteomes" id="UP000001400"/>
    </source>
</evidence>
<dbReference type="RefSeq" id="WP_008083219.1">
    <property type="nucleotide sequence ID" value="NC_013926.1"/>
</dbReference>